<accession>A0ABY0T8S1</accession>
<feature type="region of interest" description="Disordered" evidence="1">
    <location>
        <begin position="32"/>
        <end position="129"/>
    </location>
</feature>
<proteinExistence type="predicted"/>
<evidence type="ECO:0000256" key="1">
    <source>
        <dbReference type="SAM" id="MobiDB-lite"/>
    </source>
</evidence>
<gene>
    <name evidence="2" type="ORF">SAMN05216402_0907</name>
</gene>
<name>A0ABY0T8S1_9PROT</name>
<comment type="caution">
    <text evidence="2">The sequence shown here is derived from an EMBL/GenBank/DDBJ whole genome shotgun (WGS) entry which is preliminary data.</text>
</comment>
<dbReference type="Proteomes" id="UP000183471">
    <property type="component" value="Unassembled WGS sequence"/>
</dbReference>
<feature type="compositionally biased region" description="Polar residues" evidence="1">
    <location>
        <begin position="60"/>
        <end position="82"/>
    </location>
</feature>
<dbReference type="RefSeq" id="WP_074631019.1">
    <property type="nucleotide sequence ID" value="NZ_FNKY01000001.1"/>
</dbReference>
<sequence length="129" mass="13209">MVRYSILRNAAIQLVVLAGLTIFAMTTIYAQGGGAAEQPPSGQEDAASGQEGSLLKKDSTTPGQGTPDQSGSPSVSLPSDQETGLDEHLPPKPKSLFQKIITIFFGRDSPPGPNRDVDTNISAGGAGGG</sequence>
<evidence type="ECO:0000313" key="2">
    <source>
        <dbReference type="EMBL" id="SDQ45320.1"/>
    </source>
</evidence>
<protein>
    <submittedName>
        <fullName evidence="2">Uncharacterized protein</fullName>
    </submittedName>
</protein>
<evidence type="ECO:0000313" key="3">
    <source>
        <dbReference type="Proteomes" id="UP000183471"/>
    </source>
</evidence>
<keyword evidence="3" id="KW-1185">Reference proteome</keyword>
<dbReference type="EMBL" id="FNKY01000001">
    <property type="protein sequence ID" value="SDQ45320.1"/>
    <property type="molecule type" value="Genomic_DNA"/>
</dbReference>
<reference evidence="2 3" key="1">
    <citation type="submission" date="2016-10" db="EMBL/GenBank/DDBJ databases">
        <authorList>
            <person name="Varghese N."/>
            <person name="Submissions S."/>
        </authorList>
    </citation>
    <scope>NUCLEOTIDE SEQUENCE [LARGE SCALE GENOMIC DNA]</scope>
    <source>
        <strain evidence="2 3">Nl1</strain>
    </source>
</reference>
<organism evidence="2 3">
    <name type="scientific">Nitrosospira multiformis</name>
    <dbReference type="NCBI Taxonomy" id="1231"/>
    <lineage>
        <taxon>Bacteria</taxon>
        <taxon>Pseudomonadati</taxon>
        <taxon>Pseudomonadota</taxon>
        <taxon>Betaproteobacteria</taxon>
        <taxon>Nitrosomonadales</taxon>
        <taxon>Nitrosomonadaceae</taxon>
        <taxon>Nitrosospira</taxon>
    </lineage>
</organism>